<dbReference type="InterPro" id="IPR027267">
    <property type="entry name" value="AH/BAR_dom_sf"/>
</dbReference>
<dbReference type="InterPro" id="IPR003005">
    <property type="entry name" value="Amphiphysin"/>
</dbReference>
<evidence type="ECO:0000256" key="7">
    <source>
        <dbReference type="PROSITE-ProRule" id="PRU00192"/>
    </source>
</evidence>
<reference evidence="12" key="2">
    <citation type="submission" date="2025-09" db="UniProtKB">
        <authorList>
            <consortium name="Ensembl"/>
        </authorList>
    </citation>
    <scope>IDENTIFICATION</scope>
</reference>
<dbReference type="InterPro" id="IPR036028">
    <property type="entry name" value="SH3-like_dom_sf"/>
</dbReference>
<dbReference type="GO" id="GO:0005886">
    <property type="term" value="C:plasma membrane"/>
    <property type="evidence" value="ECO:0007669"/>
    <property type="project" value="TreeGrafter"/>
</dbReference>
<feature type="compositionally biased region" description="Polar residues" evidence="9">
    <location>
        <begin position="404"/>
        <end position="416"/>
    </location>
</feature>
<feature type="region of interest" description="Disordered" evidence="9">
    <location>
        <begin position="327"/>
        <end position="627"/>
    </location>
</feature>
<evidence type="ECO:0000313" key="12">
    <source>
        <dbReference type="Ensembl" id="ENSCCRP00000078060.2"/>
    </source>
</evidence>
<feature type="compositionally biased region" description="Acidic residues" evidence="9">
    <location>
        <begin position="537"/>
        <end position="550"/>
    </location>
</feature>
<dbReference type="PANTHER" id="PTHR46514:SF2">
    <property type="entry name" value="AMPHIPHYSIN"/>
    <property type="match status" value="1"/>
</dbReference>
<dbReference type="SUPFAM" id="SSF103657">
    <property type="entry name" value="BAR/IMD domain-like"/>
    <property type="match status" value="1"/>
</dbReference>
<keyword evidence="3 7" id="KW-0728">SH3 domain</keyword>
<evidence type="ECO:0000313" key="13">
    <source>
        <dbReference type="Proteomes" id="UP001108240"/>
    </source>
</evidence>
<dbReference type="PROSITE" id="PS50002">
    <property type="entry name" value="SH3"/>
    <property type="match status" value="1"/>
</dbReference>
<dbReference type="AlphaFoldDB" id="A0A8C1HVG2"/>
<evidence type="ECO:0000256" key="2">
    <source>
        <dbReference type="ARBA" id="ARBA00004496"/>
    </source>
</evidence>
<evidence type="ECO:0000256" key="8">
    <source>
        <dbReference type="SAM" id="Coils"/>
    </source>
</evidence>
<feature type="domain" description="BAR" evidence="11">
    <location>
        <begin position="24"/>
        <end position="240"/>
    </location>
</feature>
<name>A0A8C1HVG2_CYPCA</name>
<dbReference type="PROSITE" id="PS51021">
    <property type="entry name" value="BAR"/>
    <property type="match status" value="1"/>
</dbReference>
<evidence type="ECO:0000259" key="10">
    <source>
        <dbReference type="PROSITE" id="PS50002"/>
    </source>
</evidence>
<sequence length="716" mass="78304">MAEIKTGIFAKNVQKRLSRAQEKVLQKLGKADETKDEQFEQCVQNFKRQEFEGSRLQREMKAYIAAVKGMQQASRNLTESLHEVYESDWHGKDDVMIIGKNCDVLWEDFHQKLVDSTIDTLETYLTQFPDLKIRVAKRSRKLIDYDSARHHLETLQASTMRNEKKIAKAEEDLKKAQRVFDDLNVGLQDELPTLWDSRVGFYVSTFKNVSSLEARFHREISFLCHKLYEVMNKLAEQHSDKMFTIQGAPSDSGPLRLARTPTPPDDESPDSSPAASPNHTLRPTSPGLPRPKSPSQLKMGPPKPPPPKVTPTKELQQEQIIDLFDGGFPEISVTSPQPNEKPGESLLDLDFDPFKPDASTPIGQTQSPISQTLPWDLWAGNASQPAQPAADAGFTANWAADFGSSATTGTEESGNAQPAVDEQGWPPAEGWPTEAASQPQEEAATDEVSKKALNGFSKDATVPTFAADFDKMSEVEAPEGDVAEGEGEAAPASVPEGGEGPVTTPPTDTQPAEITASSPPAEMATSAVESPVSAETEAAEQAELPVEDIEMEQRSEEALDSASIQETQKESPTEAVATVEDKESPIEETPEKMPIPSVVIEPASSNEGDDDRDGDIISPIATSGNGVITDCQTTKDISSGMPPGYLFKVETMHDFEAANPDELELKKGDIVLVVPTELAEDQDAGWLTGIRESDWLQHGTSAHKGLFPENFTQRLE</sequence>
<dbReference type="Pfam" id="PF03114">
    <property type="entry name" value="BAR"/>
    <property type="match status" value="1"/>
</dbReference>
<comment type="subcellular location">
    <subcellularLocation>
        <location evidence="2">Cytoplasm</location>
    </subcellularLocation>
    <subcellularLocation>
        <location evidence="1">Endomembrane system</location>
    </subcellularLocation>
</comment>
<dbReference type="GeneTree" id="ENSGT00950000182882"/>
<dbReference type="InterPro" id="IPR003017">
    <property type="entry name" value="Amphiphysin_1"/>
</dbReference>
<dbReference type="Gene3D" id="1.20.1270.60">
    <property type="entry name" value="Arfaptin homology (AH) domain/BAR domain"/>
    <property type="match status" value="1"/>
</dbReference>
<feature type="compositionally biased region" description="Low complexity" evidence="9">
    <location>
        <begin position="488"/>
        <end position="507"/>
    </location>
</feature>
<dbReference type="SUPFAM" id="SSF50044">
    <property type="entry name" value="SH3-domain"/>
    <property type="match status" value="1"/>
</dbReference>
<accession>A0A8C1HVG2</accession>
<evidence type="ECO:0000256" key="6">
    <source>
        <dbReference type="ARBA" id="ARBA00023136"/>
    </source>
</evidence>
<keyword evidence="6" id="KW-0472">Membrane</keyword>
<keyword evidence="4" id="KW-0963">Cytoplasm</keyword>
<evidence type="ECO:0000256" key="5">
    <source>
        <dbReference type="ARBA" id="ARBA00023054"/>
    </source>
</evidence>
<dbReference type="PRINTS" id="PR01251">
    <property type="entry name" value="AMPHIPHYSIN"/>
</dbReference>
<organism evidence="12 13">
    <name type="scientific">Cyprinus carpio carpio</name>
    <dbReference type="NCBI Taxonomy" id="630221"/>
    <lineage>
        <taxon>Eukaryota</taxon>
        <taxon>Metazoa</taxon>
        <taxon>Chordata</taxon>
        <taxon>Craniata</taxon>
        <taxon>Vertebrata</taxon>
        <taxon>Euteleostomi</taxon>
        <taxon>Actinopterygii</taxon>
        <taxon>Neopterygii</taxon>
        <taxon>Teleostei</taxon>
        <taxon>Ostariophysi</taxon>
        <taxon>Cypriniformes</taxon>
        <taxon>Cyprinidae</taxon>
        <taxon>Cyprininae</taxon>
        <taxon>Cyprinus</taxon>
    </lineage>
</organism>
<evidence type="ECO:0000256" key="3">
    <source>
        <dbReference type="ARBA" id="ARBA00022443"/>
    </source>
</evidence>
<feature type="region of interest" description="Disordered" evidence="9">
    <location>
        <begin position="244"/>
        <end position="314"/>
    </location>
</feature>
<dbReference type="SMART" id="SM00721">
    <property type="entry name" value="BAR"/>
    <property type="match status" value="1"/>
</dbReference>
<keyword evidence="5 8" id="KW-0175">Coiled coil</keyword>
<feature type="compositionally biased region" description="Acidic residues" evidence="9">
    <location>
        <begin position="476"/>
        <end position="487"/>
    </location>
</feature>
<feature type="compositionally biased region" description="Basic and acidic residues" evidence="9">
    <location>
        <begin position="579"/>
        <end position="591"/>
    </location>
</feature>
<dbReference type="CDD" id="cd07611">
    <property type="entry name" value="BAR_Amphiphysin_I_II"/>
    <property type="match status" value="1"/>
</dbReference>
<feature type="coiled-coil region" evidence="8">
    <location>
        <begin position="152"/>
        <end position="186"/>
    </location>
</feature>
<protein>
    <submittedName>
        <fullName evidence="12">Amphiphysin</fullName>
    </submittedName>
</protein>
<feature type="domain" description="SH3" evidence="10">
    <location>
        <begin position="644"/>
        <end position="716"/>
    </location>
</feature>
<feature type="compositionally biased region" description="Polar residues" evidence="9">
    <location>
        <begin position="509"/>
        <end position="518"/>
    </location>
</feature>
<keyword evidence="13" id="KW-1185">Reference proteome</keyword>
<dbReference type="PRINTS" id="PR00452">
    <property type="entry name" value="SH3DOMAIN"/>
</dbReference>
<dbReference type="Proteomes" id="UP001108240">
    <property type="component" value="Unplaced"/>
</dbReference>
<dbReference type="InterPro" id="IPR004148">
    <property type="entry name" value="BAR_dom"/>
</dbReference>
<dbReference type="GO" id="GO:0005543">
    <property type="term" value="F:phospholipid binding"/>
    <property type="evidence" value="ECO:0007669"/>
    <property type="project" value="TreeGrafter"/>
</dbReference>
<evidence type="ECO:0000259" key="11">
    <source>
        <dbReference type="PROSITE" id="PS51021"/>
    </source>
</evidence>
<evidence type="ECO:0000256" key="4">
    <source>
        <dbReference type="ARBA" id="ARBA00022490"/>
    </source>
</evidence>
<dbReference type="Ensembl" id="ENSCCRT00000084659.2">
    <property type="protein sequence ID" value="ENSCCRP00000078060.2"/>
    <property type="gene ID" value="ENSCCRG00000041767.2"/>
</dbReference>
<feature type="compositionally biased region" description="Polar residues" evidence="9">
    <location>
        <begin position="361"/>
        <end position="373"/>
    </location>
</feature>
<proteinExistence type="predicted"/>
<dbReference type="Pfam" id="PF14604">
    <property type="entry name" value="SH3_9"/>
    <property type="match status" value="1"/>
</dbReference>
<dbReference type="InterPro" id="IPR001452">
    <property type="entry name" value="SH3_domain"/>
</dbReference>
<dbReference type="PANTHER" id="PTHR46514">
    <property type="entry name" value="AMPHIPHYSIN"/>
    <property type="match status" value="1"/>
</dbReference>
<dbReference type="Gene3D" id="2.30.30.40">
    <property type="entry name" value="SH3 Domains"/>
    <property type="match status" value="1"/>
</dbReference>
<evidence type="ECO:0000256" key="9">
    <source>
        <dbReference type="SAM" id="MobiDB-lite"/>
    </source>
</evidence>
<dbReference type="SMART" id="SM00326">
    <property type="entry name" value="SH3"/>
    <property type="match status" value="1"/>
</dbReference>
<reference evidence="12" key="1">
    <citation type="submission" date="2025-08" db="UniProtKB">
        <authorList>
            <consortium name="Ensembl"/>
        </authorList>
    </citation>
    <scope>IDENTIFICATION</scope>
</reference>
<dbReference type="PRINTS" id="PR01252">
    <property type="entry name" value="AMPHIPHYSIN1"/>
</dbReference>
<dbReference type="GO" id="GO:0048488">
    <property type="term" value="P:synaptic vesicle endocytosis"/>
    <property type="evidence" value="ECO:0007669"/>
    <property type="project" value="TreeGrafter"/>
</dbReference>
<dbReference type="GO" id="GO:0008021">
    <property type="term" value="C:synaptic vesicle"/>
    <property type="evidence" value="ECO:0007669"/>
    <property type="project" value="TreeGrafter"/>
</dbReference>
<evidence type="ECO:0000256" key="1">
    <source>
        <dbReference type="ARBA" id="ARBA00004308"/>
    </source>
</evidence>
<dbReference type="FunFam" id="1.20.1270.60:FF:000013">
    <property type="entry name" value="Amphiphysin isoform 2"/>
    <property type="match status" value="1"/>
</dbReference>